<sequence>MCSNYMTTPQKATSFYFTDLVTVVTTPTLLCKRLFGEVLNVFIINKEFNIKSRDAEINRRLPGKRIFYDRLMLPLHIQDMTVEHSAPMYSTTRERIFGKKN</sequence>
<proteinExistence type="predicted"/>
<keyword evidence="2" id="KW-1185">Reference proteome</keyword>
<evidence type="ECO:0000313" key="1">
    <source>
        <dbReference type="EMBL" id="MED6258169.1"/>
    </source>
</evidence>
<gene>
    <name evidence="1" type="ORF">ATANTOWER_003780</name>
</gene>
<dbReference type="Proteomes" id="UP001345963">
    <property type="component" value="Unassembled WGS sequence"/>
</dbReference>
<organism evidence="1 2">
    <name type="scientific">Ataeniobius toweri</name>
    <dbReference type="NCBI Taxonomy" id="208326"/>
    <lineage>
        <taxon>Eukaryota</taxon>
        <taxon>Metazoa</taxon>
        <taxon>Chordata</taxon>
        <taxon>Craniata</taxon>
        <taxon>Vertebrata</taxon>
        <taxon>Euteleostomi</taxon>
        <taxon>Actinopterygii</taxon>
        <taxon>Neopterygii</taxon>
        <taxon>Teleostei</taxon>
        <taxon>Neoteleostei</taxon>
        <taxon>Acanthomorphata</taxon>
        <taxon>Ovalentaria</taxon>
        <taxon>Atherinomorphae</taxon>
        <taxon>Cyprinodontiformes</taxon>
        <taxon>Goodeidae</taxon>
        <taxon>Ataeniobius</taxon>
    </lineage>
</organism>
<reference evidence="1 2" key="1">
    <citation type="submission" date="2021-07" db="EMBL/GenBank/DDBJ databases">
        <authorList>
            <person name="Palmer J.M."/>
        </authorList>
    </citation>
    <scope>NUCLEOTIDE SEQUENCE [LARGE SCALE GENOMIC DNA]</scope>
    <source>
        <strain evidence="1 2">AT_MEX2019</strain>
        <tissue evidence="1">Muscle</tissue>
    </source>
</reference>
<evidence type="ECO:0000313" key="2">
    <source>
        <dbReference type="Proteomes" id="UP001345963"/>
    </source>
</evidence>
<comment type="caution">
    <text evidence="1">The sequence shown here is derived from an EMBL/GenBank/DDBJ whole genome shotgun (WGS) entry which is preliminary data.</text>
</comment>
<name>A0ABU7C6D4_9TELE</name>
<protein>
    <submittedName>
        <fullName evidence="1">Uncharacterized protein</fullName>
    </submittedName>
</protein>
<accession>A0ABU7C6D4</accession>
<dbReference type="EMBL" id="JAHUTI010080081">
    <property type="protein sequence ID" value="MED6258169.1"/>
    <property type="molecule type" value="Genomic_DNA"/>
</dbReference>